<keyword evidence="6" id="KW-1185">Reference proteome</keyword>
<sequence length="240" mass="26184">MALQPVNRRSVPEDVFDQIMSEVLSGAMQPGEALPSERRLAEVLGVSRPAVREALKRLTAAGLVEVRQGDATTVRDFRRHAGLDLLPQLLFRSGELDTSVVRSILETRLHNGPKVAELAAERGTPELAPVLHEAVRALTDEDDPVEKQRHALTFWDHVVDGADSIAFRLMYNTLRATYEPALAALAVVMADEVGRPQAYRVLADAITAGDPTAARRAAEDLLQPATATLLDALQSLEDDR</sequence>
<dbReference type="InterPro" id="IPR036388">
    <property type="entry name" value="WH-like_DNA-bd_sf"/>
</dbReference>
<dbReference type="InterPro" id="IPR000524">
    <property type="entry name" value="Tscrpt_reg_HTH_GntR"/>
</dbReference>
<dbReference type="InterPro" id="IPR011711">
    <property type="entry name" value="GntR_C"/>
</dbReference>
<dbReference type="GO" id="GO:0003677">
    <property type="term" value="F:DNA binding"/>
    <property type="evidence" value="ECO:0007669"/>
    <property type="project" value="UniProtKB-KW"/>
</dbReference>
<dbReference type="OrthoDB" id="3172099at2"/>
<dbReference type="PANTHER" id="PTHR43537:SF24">
    <property type="entry name" value="GLUCONATE OPERON TRANSCRIPTIONAL REPRESSOR"/>
    <property type="match status" value="1"/>
</dbReference>
<dbReference type="Gene3D" id="1.20.120.530">
    <property type="entry name" value="GntR ligand-binding domain-like"/>
    <property type="match status" value="1"/>
</dbReference>
<evidence type="ECO:0000256" key="2">
    <source>
        <dbReference type="ARBA" id="ARBA00023125"/>
    </source>
</evidence>
<comment type="caution">
    <text evidence="5">The sequence shown here is derived from an EMBL/GenBank/DDBJ whole genome shotgun (WGS) entry which is preliminary data.</text>
</comment>
<dbReference type="PRINTS" id="PR00035">
    <property type="entry name" value="HTHGNTR"/>
</dbReference>
<dbReference type="Pfam" id="PF07729">
    <property type="entry name" value="FCD"/>
    <property type="match status" value="1"/>
</dbReference>
<dbReference type="SUPFAM" id="SSF48008">
    <property type="entry name" value="GntR ligand-binding domain-like"/>
    <property type="match status" value="1"/>
</dbReference>
<organism evidence="5 6">
    <name type="scientific">Mycolicibacterium flavescens</name>
    <name type="common">Mycobacterium flavescens</name>
    <dbReference type="NCBI Taxonomy" id="1776"/>
    <lineage>
        <taxon>Bacteria</taxon>
        <taxon>Bacillati</taxon>
        <taxon>Actinomycetota</taxon>
        <taxon>Actinomycetes</taxon>
        <taxon>Mycobacteriales</taxon>
        <taxon>Mycobacteriaceae</taxon>
        <taxon>Mycolicibacterium</taxon>
    </lineage>
</organism>
<proteinExistence type="predicted"/>
<evidence type="ECO:0000313" key="6">
    <source>
        <dbReference type="Proteomes" id="UP000094053"/>
    </source>
</evidence>
<evidence type="ECO:0000256" key="1">
    <source>
        <dbReference type="ARBA" id="ARBA00023015"/>
    </source>
</evidence>
<evidence type="ECO:0000256" key="3">
    <source>
        <dbReference type="ARBA" id="ARBA00023163"/>
    </source>
</evidence>
<dbReference type="InterPro" id="IPR008920">
    <property type="entry name" value="TF_FadR/GntR_C"/>
</dbReference>
<feature type="domain" description="HTH gntR-type" evidence="4">
    <location>
        <begin position="9"/>
        <end position="77"/>
    </location>
</feature>
<dbReference type="SMART" id="SM00895">
    <property type="entry name" value="FCD"/>
    <property type="match status" value="1"/>
</dbReference>
<dbReference type="PROSITE" id="PS50949">
    <property type="entry name" value="HTH_GNTR"/>
    <property type="match status" value="1"/>
</dbReference>
<dbReference type="RefSeq" id="WP_069413564.1">
    <property type="nucleotide sequence ID" value="NZ_JACKUL010000014.1"/>
</dbReference>
<keyword evidence="1" id="KW-0805">Transcription regulation</keyword>
<dbReference type="PANTHER" id="PTHR43537">
    <property type="entry name" value="TRANSCRIPTIONAL REGULATOR, GNTR FAMILY"/>
    <property type="match status" value="1"/>
</dbReference>
<dbReference type="STRING" id="1776.BHQ18_10725"/>
<dbReference type="Gene3D" id="1.10.10.10">
    <property type="entry name" value="Winged helix-like DNA-binding domain superfamily/Winged helix DNA-binding domain"/>
    <property type="match status" value="1"/>
</dbReference>
<accession>A0A1E3RKV3</accession>
<keyword evidence="3" id="KW-0804">Transcription</keyword>
<dbReference type="InterPro" id="IPR036390">
    <property type="entry name" value="WH_DNA-bd_sf"/>
</dbReference>
<dbReference type="EMBL" id="MIHA01000006">
    <property type="protein sequence ID" value="ODQ90501.1"/>
    <property type="molecule type" value="Genomic_DNA"/>
</dbReference>
<dbReference type="SUPFAM" id="SSF46785">
    <property type="entry name" value="Winged helix' DNA-binding domain"/>
    <property type="match status" value="1"/>
</dbReference>
<name>A0A1E3RKV3_MYCFV</name>
<protein>
    <submittedName>
        <fullName evidence="5">GntR family transcriptional regulator</fullName>
    </submittedName>
</protein>
<evidence type="ECO:0000259" key="4">
    <source>
        <dbReference type="PROSITE" id="PS50949"/>
    </source>
</evidence>
<dbReference type="Pfam" id="PF00392">
    <property type="entry name" value="GntR"/>
    <property type="match status" value="1"/>
</dbReference>
<dbReference type="AlphaFoldDB" id="A0A1E3RKV3"/>
<keyword evidence="2" id="KW-0238">DNA-binding</keyword>
<gene>
    <name evidence="5" type="ORF">BHQ18_10725</name>
</gene>
<dbReference type="GO" id="GO:0003700">
    <property type="term" value="F:DNA-binding transcription factor activity"/>
    <property type="evidence" value="ECO:0007669"/>
    <property type="project" value="InterPro"/>
</dbReference>
<evidence type="ECO:0000313" key="5">
    <source>
        <dbReference type="EMBL" id="ODQ90501.1"/>
    </source>
</evidence>
<dbReference type="Proteomes" id="UP000094053">
    <property type="component" value="Unassembled WGS sequence"/>
</dbReference>
<dbReference type="CDD" id="cd07377">
    <property type="entry name" value="WHTH_GntR"/>
    <property type="match status" value="1"/>
</dbReference>
<dbReference type="SMART" id="SM00345">
    <property type="entry name" value="HTH_GNTR"/>
    <property type="match status" value="1"/>
</dbReference>
<reference evidence="6" key="1">
    <citation type="submission" date="2016-09" db="EMBL/GenBank/DDBJ databases">
        <authorList>
            <person name="Greninger A.L."/>
            <person name="Jerome K.R."/>
            <person name="Mcnair B."/>
            <person name="Wallis C."/>
            <person name="Fang F."/>
        </authorList>
    </citation>
    <scope>NUCLEOTIDE SEQUENCE [LARGE SCALE GENOMIC DNA]</scope>
    <source>
        <strain evidence="6">M6</strain>
    </source>
</reference>